<feature type="transmembrane region" description="Helical" evidence="1">
    <location>
        <begin position="20"/>
        <end position="43"/>
    </location>
</feature>
<sequence length="117" mass="13062">MRRLERCEDDTVHLMNDAQIWTMIGSFTALMLGMMTVVSTLFIRVVRAEIGGLRGEIGGLRGEMNAQIGGLRGEMNAQIGGLRNEMNARFDTVNTRIDGIDRDMQAVVKRSFGLDRD</sequence>
<dbReference type="Gene3D" id="1.20.58.130">
    <property type="match status" value="1"/>
</dbReference>
<keyword evidence="1" id="KW-0812">Transmembrane</keyword>
<keyword evidence="1" id="KW-0472">Membrane</keyword>
<dbReference type="KEGG" id="mfol:DXT68_03585"/>
<keyword evidence="1" id="KW-1133">Transmembrane helix</keyword>
<dbReference type="Proteomes" id="UP000033572">
    <property type="component" value="Unassembled WGS sequence"/>
</dbReference>
<evidence type="ECO:0008006" key="4">
    <source>
        <dbReference type="Google" id="ProtNLM"/>
    </source>
</evidence>
<dbReference type="PATRIC" id="fig|104336.4.peg.2460"/>
<gene>
    <name evidence="2" type="ORF">RN50_02414</name>
</gene>
<protein>
    <recommendedName>
        <fullName evidence="4">DUF2746 domain-containing protein</fullName>
    </recommendedName>
</protein>
<organism evidence="2 3">
    <name type="scientific">Microbacterium foliorum</name>
    <dbReference type="NCBI Taxonomy" id="104336"/>
    <lineage>
        <taxon>Bacteria</taxon>
        <taxon>Bacillati</taxon>
        <taxon>Actinomycetota</taxon>
        <taxon>Actinomycetes</taxon>
        <taxon>Micrococcales</taxon>
        <taxon>Microbacteriaceae</taxon>
        <taxon>Microbacterium</taxon>
    </lineage>
</organism>
<reference evidence="2 3" key="1">
    <citation type="submission" date="2015-02" db="EMBL/GenBank/DDBJ databases">
        <title>Draft genome sequences of ten Microbacterium spp. with emphasis on heavy metal contaminated environments.</title>
        <authorList>
            <person name="Corretto E."/>
        </authorList>
    </citation>
    <scope>NUCLEOTIDE SEQUENCE [LARGE SCALE GENOMIC DNA]</scope>
    <source>
        <strain evidence="2 3">DSM 12966</strain>
    </source>
</reference>
<dbReference type="EMBL" id="JYIU01000045">
    <property type="protein sequence ID" value="KJL19135.1"/>
    <property type="molecule type" value="Genomic_DNA"/>
</dbReference>
<comment type="caution">
    <text evidence="2">The sequence shown here is derived from an EMBL/GenBank/DDBJ whole genome shotgun (WGS) entry which is preliminary data.</text>
</comment>
<keyword evidence="3" id="KW-1185">Reference proteome</keyword>
<dbReference type="AlphaFoldDB" id="A0A0F0KG52"/>
<evidence type="ECO:0000313" key="3">
    <source>
        <dbReference type="Proteomes" id="UP000033572"/>
    </source>
</evidence>
<evidence type="ECO:0000313" key="2">
    <source>
        <dbReference type="EMBL" id="KJL19135.1"/>
    </source>
</evidence>
<accession>A0A0F0KG52</accession>
<proteinExistence type="predicted"/>
<name>A0A0F0KG52_9MICO</name>
<evidence type="ECO:0000256" key="1">
    <source>
        <dbReference type="SAM" id="Phobius"/>
    </source>
</evidence>